<dbReference type="Pfam" id="PF13320">
    <property type="entry name" value="GH123_cat"/>
    <property type="match status" value="1"/>
</dbReference>
<dbReference type="SUPFAM" id="SSF49373">
    <property type="entry name" value="Invasin/intimin cell-adhesion fragments"/>
    <property type="match status" value="1"/>
</dbReference>
<dbReference type="Proteomes" id="UP000284178">
    <property type="component" value="Unassembled WGS sequence"/>
</dbReference>
<accession>A0A412FW74</accession>
<reference evidence="5 6" key="1">
    <citation type="submission" date="2018-08" db="EMBL/GenBank/DDBJ databases">
        <title>A genome reference for cultivated species of the human gut microbiota.</title>
        <authorList>
            <person name="Zou Y."/>
            <person name="Xue W."/>
            <person name="Luo G."/>
        </authorList>
    </citation>
    <scope>NUCLEOTIDE SEQUENCE [LARGE SCALE GENOMIC DNA]</scope>
    <source>
        <strain evidence="5 6">AF24-29</strain>
    </source>
</reference>
<evidence type="ECO:0000313" key="6">
    <source>
        <dbReference type="Proteomes" id="UP000284178"/>
    </source>
</evidence>
<dbReference type="Gene3D" id="2.60.40.1080">
    <property type="match status" value="1"/>
</dbReference>
<dbReference type="EMBL" id="QRUP01000015">
    <property type="protein sequence ID" value="RGR72423.1"/>
    <property type="molecule type" value="Genomic_DNA"/>
</dbReference>
<gene>
    <name evidence="5" type="ORF">DWY25_11900</name>
</gene>
<feature type="chain" id="PRO_5019051611" evidence="1">
    <location>
        <begin position="23"/>
        <end position="722"/>
    </location>
</feature>
<dbReference type="Pfam" id="PF02368">
    <property type="entry name" value="Big_2"/>
    <property type="match status" value="1"/>
</dbReference>
<feature type="domain" description="Glycoside hydrolase 123 catalytic" evidence="3">
    <location>
        <begin position="202"/>
        <end position="536"/>
    </location>
</feature>
<feature type="domain" description="Glycoside hydrolase 123 N-terminal" evidence="4">
    <location>
        <begin position="48"/>
        <end position="169"/>
    </location>
</feature>
<dbReference type="InterPro" id="IPR025150">
    <property type="entry name" value="GH123_cat"/>
</dbReference>
<comment type="caution">
    <text evidence="5">The sequence shown here is derived from an EMBL/GenBank/DDBJ whole genome shotgun (WGS) entry which is preliminary data.</text>
</comment>
<dbReference type="InterPro" id="IPR003343">
    <property type="entry name" value="Big_2"/>
</dbReference>
<keyword evidence="1" id="KW-0732">Signal</keyword>
<dbReference type="Pfam" id="PF22680">
    <property type="entry name" value="Glyco_hydro_123_N_2"/>
    <property type="match status" value="1"/>
</dbReference>
<evidence type="ECO:0000259" key="2">
    <source>
        <dbReference type="Pfam" id="PF02368"/>
    </source>
</evidence>
<proteinExistence type="predicted"/>
<keyword evidence="6" id="KW-1185">Reference proteome</keyword>
<dbReference type="InterPro" id="IPR008964">
    <property type="entry name" value="Invasin/intimin_cell_adhesion"/>
</dbReference>
<evidence type="ECO:0000259" key="3">
    <source>
        <dbReference type="Pfam" id="PF13320"/>
    </source>
</evidence>
<evidence type="ECO:0000259" key="4">
    <source>
        <dbReference type="Pfam" id="PF22680"/>
    </source>
</evidence>
<protein>
    <submittedName>
        <fullName evidence="5">DUF4091 domain-containing protein</fullName>
    </submittedName>
</protein>
<dbReference type="AlphaFoldDB" id="A0A412FW74"/>
<dbReference type="InterPro" id="IPR053850">
    <property type="entry name" value="Glyco_hydro_123_N_2"/>
</dbReference>
<name>A0A412FW74_9FIRM</name>
<feature type="signal peptide" evidence="1">
    <location>
        <begin position="1"/>
        <end position="22"/>
    </location>
</feature>
<evidence type="ECO:0000256" key="1">
    <source>
        <dbReference type="SAM" id="SignalP"/>
    </source>
</evidence>
<sequence>MTLCLCLVLMGTSAAFPQKLLAESPSASDVMNAVFDTPYRHTLQSDYASIRRSTLSEWTDTVWQNDVLDAKVTVGAGSQPLEQAAIRSSDFINGKHRISAENIDIRWLQETLANIGSAHPEAPVAAYPDVIHRSGTTRIEAGQLKSAWVSLTIPKDAVCGVYTGTLEVTAAGQPPTTLTLTFEVLDLAAPDPQEGATQVELWQHPYTTARYYAVTPFSEEHKNYLLDQLSEYAKMGGRGVIATIVEEAWNHQSYDSDPSMIHWTKTADGSFSFDYTDFDQWIELAIQAGVLDPQTGRGQIKAYSIAPWGNIVTVYDETSGTSQRLTLTPGSEEWRTAWTAFLEDFMRHTLEKGWFDLTYIAMDEREMEVLQPCVDLIEGIRSEAGKSFKISSAMNYSSGDDYAFLDRIDDISVSLINVNEKSDAMRNLARHRQEQGLLTTIYTCTGQYPSAYTISDMADTAWTMWYTMKQGTDGFLRWSWDGWNEDPLTDVSYRTFEPGDPWLIYPAERDSADESFYESPRYKMLKQGIRDINKAKFLQSLSEESETAVTQLVQSLKRPKMKINRYGSATYARSSDRELVQSEVLRMREGLNDIARSYIQSRVIPVTAIQLKTKNISLRSGKSTPILLEPVPHNANPVTWIYSSSEETVAQVDETGTITASQSGTAVITVRCPQNDQLEAKITVTVLDPAQAPRKRAAASSDLSVLKQKLAELFSLDEFHHF</sequence>
<evidence type="ECO:0000313" key="5">
    <source>
        <dbReference type="EMBL" id="RGR72423.1"/>
    </source>
</evidence>
<organism evidence="5 6">
    <name type="scientific">Holdemania filiformis</name>
    <dbReference type="NCBI Taxonomy" id="61171"/>
    <lineage>
        <taxon>Bacteria</taxon>
        <taxon>Bacillati</taxon>
        <taxon>Bacillota</taxon>
        <taxon>Erysipelotrichia</taxon>
        <taxon>Erysipelotrichales</taxon>
        <taxon>Erysipelotrichaceae</taxon>
        <taxon>Holdemania</taxon>
    </lineage>
</organism>
<feature type="domain" description="BIG2" evidence="2">
    <location>
        <begin position="605"/>
        <end position="679"/>
    </location>
</feature>